<dbReference type="Gramene" id="rna30425">
    <property type="protein sequence ID" value="RHN55273.1"/>
    <property type="gene ID" value="gene30425"/>
</dbReference>
<protein>
    <submittedName>
        <fullName evidence="2">Putative Transposase-associated domain-containing protein</fullName>
    </submittedName>
</protein>
<organism evidence="2 3">
    <name type="scientific">Medicago truncatula</name>
    <name type="common">Barrel medic</name>
    <name type="synonym">Medicago tribuloides</name>
    <dbReference type="NCBI Taxonomy" id="3880"/>
    <lineage>
        <taxon>Eukaryota</taxon>
        <taxon>Viridiplantae</taxon>
        <taxon>Streptophyta</taxon>
        <taxon>Embryophyta</taxon>
        <taxon>Tracheophyta</taxon>
        <taxon>Spermatophyta</taxon>
        <taxon>Magnoliopsida</taxon>
        <taxon>eudicotyledons</taxon>
        <taxon>Gunneridae</taxon>
        <taxon>Pentapetalae</taxon>
        <taxon>rosids</taxon>
        <taxon>fabids</taxon>
        <taxon>Fabales</taxon>
        <taxon>Fabaceae</taxon>
        <taxon>Papilionoideae</taxon>
        <taxon>50 kb inversion clade</taxon>
        <taxon>NPAAA clade</taxon>
        <taxon>Hologalegina</taxon>
        <taxon>IRL clade</taxon>
        <taxon>Trifolieae</taxon>
        <taxon>Medicago</taxon>
    </lineage>
</organism>
<evidence type="ECO:0000313" key="2">
    <source>
        <dbReference type="EMBL" id="RHN55273.1"/>
    </source>
</evidence>
<dbReference type="InterPro" id="IPR029480">
    <property type="entry name" value="Transpos_assoc"/>
</dbReference>
<name>A0A396HS09_MEDTR</name>
<accession>A0A396HS09</accession>
<sequence>MDKEWTKLPRLSREYKKGVVSFLDFAFTKGKPEGREILCPCDKCKNTWYEKRRVVFDHLVAYGFVEGYKVWVYHGERRSRSTKIDDQMEVQEDSHDDIDGLLFDTFRNFVETDGVNKGPNEDAKKFYKLIDESKQPLYTGCENFSTLSFIIRMYLLKCLHGWSNASFTSLLELLKEAMPDLNIPNSFNKTKAMIKDIGLDYEKIDACPNDCMLFWREHKDDNFCRFCKASRWKESPQVDCESEQHKNDHKVAEKILRHFPLIPRLQRLFMCSKTADSMRWHKDDRTKDGCLRHPADGQAWKDFDRLHTDFASESRNVRLGLSSDGFNPFRTMSISHSTWPVVTVAYNLPPWLCMKPEFMMLSLLIPGSQSPGKNIDVYLQPLIEELKVLWESGVETYDASKNQMFRMRAALLWTISDFPAYAMLSGWSTKGKLACPCCNNNTSSTYLKHSRKMCYMDHRTFLPMDHAWRENRKSFNGKKNLDLHRLC</sequence>
<dbReference type="Proteomes" id="UP000265566">
    <property type="component" value="Chromosome 5"/>
</dbReference>
<proteinExistence type="predicted"/>
<dbReference type="OrthoDB" id="1932595at2759"/>
<evidence type="ECO:0000259" key="1">
    <source>
        <dbReference type="Pfam" id="PF13963"/>
    </source>
</evidence>
<dbReference type="EMBL" id="PSQE01000005">
    <property type="protein sequence ID" value="RHN55273.1"/>
    <property type="molecule type" value="Genomic_DNA"/>
</dbReference>
<feature type="domain" description="Transposase-associated" evidence="1">
    <location>
        <begin position="3"/>
        <end position="76"/>
    </location>
</feature>
<reference evidence="3" key="1">
    <citation type="journal article" date="2018" name="Nat. Plants">
        <title>Whole-genome landscape of Medicago truncatula symbiotic genes.</title>
        <authorList>
            <person name="Pecrix Y."/>
            <person name="Staton S.E."/>
            <person name="Sallet E."/>
            <person name="Lelandais-Briere C."/>
            <person name="Moreau S."/>
            <person name="Carrere S."/>
            <person name="Blein T."/>
            <person name="Jardinaud M.F."/>
            <person name="Latrasse D."/>
            <person name="Zouine M."/>
            <person name="Zahm M."/>
            <person name="Kreplak J."/>
            <person name="Mayjonade B."/>
            <person name="Satge C."/>
            <person name="Perez M."/>
            <person name="Cauet S."/>
            <person name="Marande W."/>
            <person name="Chantry-Darmon C."/>
            <person name="Lopez-Roques C."/>
            <person name="Bouchez O."/>
            <person name="Berard A."/>
            <person name="Debelle F."/>
            <person name="Munos S."/>
            <person name="Bendahmane A."/>
            <person name="Berges H."/>
            <person name="Niebel A."/>
            <person name="Buitink J."/>
            <person name="Frugier F."/>
            <person name="Benhamed M."/>
            <person name="Crespi M."/>
            <person name="Gouzy J."/>
            <person name="Gamas P."/>
        </authorList>
    </citation>
    <scope>NUCLEOTIDE SEQUENCE [LARGE SCALE GENOMIC DNA]</scope>
    <source>
        <strain evidence="3">cv. Jemalong A17</strain>
    </source>
</reference>
<dbReference type="Pfam" id="PF02992">
    <property type="entry name" value="Transposase_21"/>
    <property type="match status" value="1"/>
</dbReference>
<dbReference type="Pfam" id="PF13963">
    <property type="entry name" value="Transpos_assoc"/>
    <property type="match status" value="1"/>
</dbReference>
<dbReference type="InterPro" id="IPR004242">
    <property type="entry name" value="Transposase_21"/>
</dbReference>
<gene>
    <name evidence="2" type="ORF">MtrunA17_Chr5g0415911</name>
</gene>
<dbReference type="PANTHER" id="PTHR10775:SF190">
    <property type="entry name" value="TNP2-LIKE TRANSPOSON PROTEIN"/>
    <property type="match status" value="1"/>
</dbReference>
<dbReference type="AlphaFoldDB" id="A0A396HS09"/>
<dbReference type="PANTHER" id="PTHR10775">
    <property type="entry name" value="OS08G0208400 PROTEIN"/>
    <property type="match status" value="1"/>
</dbReference>
<comment type="caution">
    <text evidence="2">The sequence shown here is derived from an EMBL/GenBank/DDBJ whole genome shotgun (WGS) entry which is preliminary data.</text>
</comment>
<evidence type="ECO:0000313" key="3">
    <source>
        <dbReference type="Proteomes" id="UP000265566"/>
    </source>
</evidence>